<dbReference type="SUPFAM" id="SSF56672">
    <property type="entry name" value="DNA/RNA polymerases"/>
    <property type="match status" value="1"/>
</dbReference>
<evidence type="ECO:0000256" key="4">
    <source>
        <dbReference type="ARBA" id="ARBA00022759"/>
    </source>
</evidence>
<dbReference type="Gene3D" id="3.30.70.270">
    <property type="match status" value="3"/>
</dbReference>
<gene>
    <name evidence="8" type="ORF">MERR_LOCUS7733</name>
</gene>
<dbReference type="Proteomes" id="UP000467841">
    <property type="component" value="Unassembled WGS sequence"/>
</dbReference>
<dbReference type="Gene3D" id="1.10.340.70">
    <property type="match status" value="1"/>
</dbReference>
<evidence type="ECO:0000313" key="8">
    <source>
        <dbReference type="EMBL" id="CAA7020498.1"/>
    </source>
</evidence>
<dbReference type="GO" id="GO:0003964">
    <property type="term" value="F:RNA-directed DNA polymerase activity"/>
    <property type="evidence" value="ECO:0007669"/>
    <property type="project" value="UniProtKB-KW"/>
</dbReference>
<keyword evidence="2" id="KW-0548">Nucleotidyltransferase</keyword>
<dbReference type="InterPro" id="IPR036397">
    <property type="entry name" value="RNaseH_sf"/>
</dbReference>
<evidence type="ECO:0000259" key="7">
    <source>
        <dbReference type="PROSITE" id="PS50994"/>
    </source>
</evidence>
<organism evidence="8 9">
    <name type="scientific">Microthlaspi erraticum</name>
    <dbReference type="NCBI Taxonomy" id="1685480"/>
    <lineage>
        <taxon>Eukaryota</taxon>
        <taxon>Viridiplantae</taxon>
        <taxon>Streptophyta</taxon>
        <taxon>Embryophyta</taxon>
        <taxon>Tracheophyta</taxon>
        <taxon>Spermatophyta</taxon>
        <taxon>Magnoliopsida</taxon>
        <taxon>eudicotyledons</taxon>
        <taxon>Gunneridae</taxon>
        <taxon>Pentapetalae</taxon>
        <taxon>rosids</taxon>
        <taxon>malvids</taxon>
        <taxon>Brassicales</taxon>
        <taxon>Brassicaceae</taxon>
        <taxon>Coluteocarpeae</taxon>
        <taxon>Microthlaspi</taxon>
    </lineage>
</organism>
<dbReference type="Pfam" id="PF00665">
    <property type="entry name" value="rve"/>
    <property type="match status" value="1"/>
</dbReference>
<dbReference type="InterPro" id="IPR043128">
    <property type="entry name" value="Rev_trsase/Diguanyl_cyclase"/>
</dbReference>
<evidence type="ECO:0000256" key="2">
    <source>
        <dbReference type="ARBA" id="ARBA00022695"/>
    </source>
</evidence>
<reference evidence="8" key="1">
    <citation type="submission" date="2020-01" db="EMBL/GenBank/DDBJ databases">
        <authorList>
            <person name="Mishra B."/>
        </authorList>
    </citation>
    <scope>NUCLEOTIDE SEQUENCE [LARGE SCALE GENOMIC DNA]</scope>
</reference>
<keyword evidence="4" id="KW-0255">Endonuclease</keyword>
<keyword evidence="3" id="KW-0540">Nuclease</keyword>
<evidence type="ECO:0000313" key="9">
    <source>
        <dbReference type="Proteomes" id="UP000467841"/>
    </source>
</evidence>
<dbReference type="GO" id="GO:0003676">
    <property type="term" value="F:nucleic acid binding"/>
    <property type="evidence" value="ECO:0007669"/>
    <property type="project" value="InterPro"/>
</dbReference>
<evidence type="ECO:0000256" key="6">
    <source>
        <dbReference type="ARBA" id="ARBA00022918"/>
    </source>
</evidence>
<keyword evidence="1" id="KW-0808">Transferase</keyword>
<dbReference type="InterPro" id="IPR043502">
    <property type="entry name" value="DNA/RNA_pol_sf"/>
</dbReference>
<dbReference type="CDD" id="cd09274">
    <property type="entry name" value="RNase_HI_RT_Ty3"/>
    <property type="match status" value="1"/>
</dbReference>
<proteinExistence type="predicted"/>
<dbReference type="InterPro" id="IPR012337">
    <property type="entry name" value="RNaseH-like_sf"/>
</dbReference>
<keyword evidence="9" id="KW-1185">Reference proteome</keyword>
<evidence type="ECO:0000256" key="1">
    <source>
        <dbReference type="ARBA" id="ARBA00022679"/>
    </source>
</evidence>
<dbReference type="Pfam" id="PF00078">
    <property type="entry name" value="RVT_1"/>
    <property type="match status" value="1"/>
</dbReference>
<dbReference type="GO" id="GO:0016787">
    <property type="term" value="F:hydrolase activity"/>
    <property type="evidence" value="ECO:0007669"/>
    <property type="project" value="UniProtKB-KW"/>
</dbReference>
<evidence type="ECO:0000256" key="5">
    <source>
        <dbReference type="ARBA" id="ARBA00022801"/>
    </source>
</evidence>
<dbReference type="SUPFAM" id="SSF53098">
    <property type="entry name" value="Ribonuclease H-like"/>
    <property type="match status" value="1"/>
</dbReference>
<dbReference type="PANTHER" id="PTHR37984">
    <property type="entry name" value="PROTEIN CBG26694"/>
    <property type="match status" value="1"/>
</dbReference>
<dbReference type="PANTHER" id="PTHR37984:SF5">
    <property type="entry name" value="PROTEIN NYNRIN-LIKE"/>
    <property type="match status" value="1"/>
</dbReference>
<dbReference type="AlphaFoldDB" id="A0A6D2I539"/>
<dbReference type="InterPro" id="IPR041588">
    <property type="entry name" value="Integrase_H2C2"/>
</dbReference>
<dbReference type="Pfam" id="PF17921">
    <property type="entry name" value="Integrase_H2C2"/>
    <property type="match status" value="1"/>
</dbReference>
<dbReference type="InterPro" id="IPR001584">
    <property type="entry name" value="Integrase_cat-core"/>
</dbReference>
<dbReference type="FunFam" id="3.10.20.370:FF:000001">
    <property type="entry name" value="Retrovirus-related Pol polyprotein from transposon 17.6-like protein"/>
    <property type="match status" value="1"/>
</dbReference>
<dbReference type="GO" id="GO:0015074">
    <property type="term" value="P:DNA integration"/>
    <property type="evidence" value="ECO:0007669"/>
    <property type="project" value="InterPro"/>
</dbReference>
<accession>A0A6D2I539</accession>
<dbReference type="PROSITE" id="PS50994">
    <property type="entry name" value="INTEGRASE"/>
    <property type="match status" value="1"/>
</dbReference>
<dbReference type="GO" id="GO:0004519">
    <property type="term" value="F:endonuclease activity"/>
    <property type="evidence" value="ECO:0007669"/>
    <property type="project" value="UniProtKB-KW"/>
</dbReference>
<name>A0A6D2I539_9BRAS</name>
<dbReference type="OrthoDB" id="1104620at2759"/>
<dbReference type="Gene3D" id="3.30.420.10">
    <property type="entry name" value="Ribonuclease H-like superfamily/Ribonuclease H"/>
    <property type="match status" value="1"/>
</dbReference>
<dbReference type="InterPro" id="IPR000477">
    <property type="entry name" value="RT_dom"/>
</dbReference>
<dbReference type="InterPro" id="IPR041373">
    <property type="entry name" value="RT_RNaseH"/>
</dbReference>
<keyword evidence="5" id="KW-0378">Hydrolase</keyword>
<dbReference type="FunFam" id="3.30.70.270:FF:000020">
    <property type="entry name" value="Transposon Tf2-6 polyprotein-like Protein"/>
    <property type="match status" value="1"/>
</dbReference>
<evidence type="ECO:0000256" key="3">
    <source>
        <dbReference type="ARBA" id="ARBA00022722"/>
    </source>
</evidence>
<dbReference type="Gene3D" id="3.10.10.10">
    <property type="entry name" value="HIV Type 1 Reverse Transcriptase, subunit A, domain 1"/>
    <property type="match status" value="1"/>
</dbReference>
<dbReference type="EMBL" id="CACVBM020000554">
    <property type="protein sequence ID" value="CAA7020498.1"/>
    <property type="molecule type" value="Genomic_DNA"/>
</dbReference>
<sequence length="980" mass="112561">MRFEMNKLLKKPMLDGQTYVIEDGSNLVDEVRSRWLREDDGRSGKMERLVAFMSLEEKEDRSSAPWSESSAPKLELKTLPAGLRYAFLGPNSTYPVIVNAELNNVELALLLCELRKYRKAIGYSLDDIPGISPDLCMHRIHLEDESMTSVEHQRRLNPNLKDVVKKEIMKLLDAGVIYAISDSKWVSPVHVVPKKGGITVVKNDRNELIPTRTVTGHRMCIDYRKLNAATRKDHFPLPFIDQMLERLANHPYYCFLDGYSGFFQIPIHPDDQEKTTFTCPYGTYAYRRMPFGLCNAPATFQRCMMVLQRCEERHLVLNWEKCHFMVRDGIVLGHRISEKGIEVDRAKIEVMMSLQPPNSVKGIRSFLGHAGFYRRFIKDFSKITRPLTLLLCKEVKFDFDSTCLEAFHTIKGALVSAPIVQPPDWSLPFEVMTDASDYAVGAVLGQRKEKKLHVIYYASRTLDEAQCKYATTEKELLAVVFAFEKFRSYLVGSKVIVHTDHAALKYLLTKKDAKPRLLRWILLLQEFDLEIKDKKGIDNGVADHLSRMKIDDDVPLDDSLPDEHVYAVEVIDYGEPLLADDGVRSTNYLAAEHEPTGFVGNKKKKFLRDIRRYFWDEPYLYKHCTDGVYRRCVADEEIPGILFHCHSSSYAGHFATYKTVSKALQAGYWWPTMFRDAHRFVSKCDVCQRQGNISKRNEMPQNFILEVEVFDVWGVDFMGPFPSSYGNLYILVAVDYVSKWVEALASPTNDAKVVMKMFKSVIFPRFGVPRVVISDGGSHFINRTFDNMLKRHGVKHKVATPYHPQTSGQVELSNREIKNILQKTAGTTGKDWAAKLDDALWAYRTAYKTPLGTTPFNLVYGKACHLPVELEYKAAWAVKQMNYDMKSAAERRNMQLVELDEIRHLAYDSSKIYKERTKAYHDKKILKRNFSQGDQVLLFNSRLKLFPGKLKSRWSGPSLSRKSDHMELLSYGTSLVDTSW</sequence>
<dbReference type="InterPro" id="IPR050951">
    <property type="entry name" value="Retrovirus_Pol_polyprotein"/>
</dbReference>
<protein>
    <recommendedName>
        <fullName evidence="7">Integrase catalytic domain-containing protein</fullName>
    </recommendedName>
</protein>
<comment type="caution">
    <text evidence="8">The sequence shown here is derived from an EMBL/GenBank/DDBJ whole genome shotgun (WGS) entry which is preliminary data.</text>
</comment>
<feature type="domain" description="Integrase catalytic" evidence="7">
    <location>
        <begin position="696"/>
        <end position="863"/>
    </location>
</feature>
<dbReference type="CDD" id="cd01647">
    <property type="entry name" value="RT_LTR"/>
    <property type="match status" value="1"/>
</dbReference>
<dbReference type="Pfam" id="PF17917">
    <property type="entry name" value="RT_RNaseH"/>
    <property type="match status" value="1"/>
</dbReference>
<keyword evidence="6" id="KW-0695">RNA-directed DNA polymerase</keyword>